<dbReference type="AlphaFoldDB" id="W1P6D1"/>
<dbReference type="FunFam" id="2.40.50.140:FF:000184">
    <property type="entry name" value="replication protein A 32 kDa subunit A-like"/>
    <property type="match status" value="1"/>
</dbReference>
<dbReference type="GO" id="GO:0000724">
    <property type="term" value="P:double-strand break repair via homologous recombination"/>
    <property type="evidence" value="ECO:0000318"/>
    <property type="project" value="GO_Central"/>
</dbReference>
<gene>
    <name evidence="11" type="ORF">AMTR_s00007p00238780</name>
</gene>
<feature type="region of interest" description="Disordered" evidence="9">
    <location>
        <begin position="168"/>
        <end position="193"/>
    </location>
</feature>
<comment type="subcellular location">
    <subcellularLocation>
        <location evidence="1">Nucleus</location>
    </subcellularLocation>
</comment>
<dbReference type="OMA" id="DEHHFKA"/>
<feature type="region of interest" description="Disordered" evidence="9">
    <location>
        <begin position="1"/>
        <end position="40"/>
    </location>
</feature>
<dbReference type="OrthoDB" id="25571at2759"/>
<dbReference type="GO" id="GO:0035861">
    <property type="term" value="C:site of double-strand break"/>
    <property type="evidence" value="ECO:0000318"/>
    <property type="project" value="GO_Central"/>
</dbReference>
<dbReference type="FunFam" id="1.10.10.10:FF:000168">
    <property type="entry name" value="Replication protein A 32 kDa subunit"/>
    <property type="match status" value="1"/>
</dbReference>
<dbReference type="Gramene" id="ERN05437">
    <property type="protein sequence ID" value="ERN05437"/>
    <property type="gene ID" value="AMTR_s00007p00238780"/>
</dbReference>
<evidence type="ECO:0000259" key="10">
    <source>
        <dbReference type="Pfam" id="PF08784"/>
    </source>
</evidence>
<dbReference type="InterPro" id="IPR036390">
    <property type="entry name" value="WH_DNA-bd_sf"/>
</dbReference>
<keyword evidence="12" id="KW-1185">Reference proteome</keyword>
<keyword evidence="8" id="KW-0539">Nucleus</keyword>
<evidence type="ECO:0000256" key="8">
    <source>
        <dbReference type="ARBA" id="ARBA00023242"/>
    </source>
</evidence>
<dbReference type="STRING" id="13333.W1P6D1"/>
<feature type="domain" description="Replication protein A C-terminal" evidence="10">
    <location>
        <begin position="162"/>
        <end position="269"/>
    </location>
</feature>
<evidence type="ECO:0000313" key="12">
    <source>
        <dbReference type="Proteomes" id="UP000017836"/>
    </source>
</evidence>
<dbReference type="Proteomes" id="UP000017836">
    <property type="component" value="Unassembled WGS sequence"/>
</dbReference>
<dbReference type="InterPro" id="IPR036388">
    <property type="entry name" value="WH-like_DNA-bd_sf"/>
</dbReference>
<feature type="compositionally biased region" description="Low complexity" evidence="9">
    <location>
        <begin position="19"/>
        <end position="34"/>
    </location>
</feature>
<evidence type="ECO:0000256" key="4">
    <source>
        <dbReference type="ARBA" id="ARBA00022763"/>
    </source>
</evidence>
<dbReference type="GO" id="GO:0000781">
    <property type="term" value="C:chromosome, telomeric region"/>
    <property type="evidence" value="ECO:0000318"/>
    <property type="project" value="GO_Central"/>
</dbReference>
<dbReference type="KEGG" id="atr:18433616"/>
<evidence type="ECO:0000256" key="3">
    <source>
        <dbReference type="ARBA" id="ARBA00022705"/>
    </source>
</evidence>
<evidence type="ECO:0000256" key="5">
    <source>
        <dbReference type="ARBA" id="ARBA00023125"/>
    </source>
</evidence>
<dbReference type="GO" id="GO:0005662">
    <property type="term" value="C:DNA replication factor A complex"/>
    <property type="evidence" value="ECO:0000318"/>
    <property type="project" value="GO_Central"/>
</dbReference>
<dbReference type="Gene3D" id="1.10.10.10">
    <property type="entry name" value="Winged helix-like DNA-binding domain superfamily/Winged helix DNA-binding domain"/>
    <property type="match status" value="1"/>
</dbReference>
<name>W1P6D1_AMBTC</name>
<dbReference type="GO" id="GO:0006260">
    <property type="term" value="P:DNA replication"/>
    <property type="evidence" value="ECO:0000318"/>
    <property type="project" value="GO_Central"/>
</dbReference>
<dbReference type="CDD" id="cd04478">
    <property type="entry name" value="RPA2_DBD_D"/>
    <property type="match status" value="1"/>
</dbReference>
<proteinExistence type="inferred from homology"/>
<dbReference type="InterPro" id="IPR014892">
    <property type="entry name" value="RPA_C"/>
</dbReference>
<accession>W1P6D1</accession>
<evidence type="ECO:0000256" key="9">
    <source>
        <dbReference type="SAM" id="MobiDB-lite"/>
    </source>
</evidence>
<dbReference type="GO" id="GO:0042162">
    <property type="term" value="F:telomeric DNA binding"/>
    <property type="evidence" value="ECO:0000318"/>
    <property type="project" value="GO_Central"/>
</dbReference>
<evidence type="ECO:0000313" key="11">
    <source>
        <dbReference type="EMBL" id="ERN05437.1"/>
    </source>
</evidence>
<dbReference type="Gene3D" id="2.40.50.140">
    <property type="entry name" value="Nucleic acid-binding proteins"/>
    <property type="match status" value="1"/>
</dbReference>
<dbReference type="InterPro" id="IPR012340">
    <property type="entry name" value="NA-bd_OB-fold"/>
</dbReference>
<dbReference type="EMBL" id="KI394011">
    <property type="protein sequence ID" value="ERN05437.1"/>
    <property type="molecule type" value="Genomic_DNA"/>
</dbReference>
<dbReference type="PIRSF" id="PIRSF036949">
    <property type="entry name" value="RPA32"/>
    <property type="match status" value="1"/>
</dbReference>
<dbReference type="eggNOG" id="KOG3108">
    <property type="taxonomic scope" value="Eukaryota"/>
</dbReference>
<reference evidence="12" key="1">
    <citation type="journal article" date="2013" name="Science">
        <title>The Amborella genome and the evolution of flowering plants.</title>
        <authorList>
            <consortium name="Amborella Genome Project"/>
        </authorList>
    </citation>
    <scope>NUCLEOTIDE SEQUENCE [LARGE SCALE GENOMIC DNA]</scope>
</reference>
<dbReference type="GO" id="GO:0003697">
    <property type="term" value="F:single-stranded DNA binding"/>
    <property type="evidence" value="ECO:0000318"/>
    <property type="project" value="GO_Central"/>
</dbReference>
<comment type="similarity">
    <text evidence="2">Belongs to the replication factor A protein 2 family.</text>
</comment>
<evidence type="ECO:0000256" key="7">
    <source>
        <dbReference type="ARBA" id="ARBA00023204"/>
    </source>
</evidence>
<keyword evidence="3" id="KW-0235">DNA replication</keyword>
<protein>
    <recommendedName>
        <fullName evidence="10">Replication protein A C-terminal domain-containing protein</fullName>
    </recommendedName>
</protein>
<sequence length="278" mass="30288">MFQSQFDGASLFSGGGFMPPSDSTQSSEPSPSSSRNRGNSTLIPMTVKQISQVLSDDNSSAGVEALESNNVRLVGMVANKVERVTDVQFILDDGTGRIDVHRWVNDATDSNEMAIVKNGIYVRVIGHLKSFQGKKHATAFSVRPITDFNEITCHFLECIYVHLSNTKQMGGSPQPQKSSVTTALGNGPMGNSTPAKHIQFTGHPALVGSEDDINTRVKKVFMEPDALKNDEGLHVDEVAQRLPGISKQRIMKAIDFLVGEGEIYSTINDYYYKAAATM</sequence>
<keyword evidence="6" id="KW-0233">DNA recombination</keyword>
<dbReference type="PANTHER" id="PTHR13989">
    <property type="entry name" value="REPLICATION PROTEIN A-RELATED"/>
    <property type="match status" value="1"/>
</dbReference>
<dbReference type="SUPFAM" id="SSF50249">
    <property type="entry name" value="Nucleic acid-binding proteins"/>
    <property type="match status" value="1"/>
</dbReference>
<evidence type="ECO:0000256" key="2">
    <source>
        <dbReference type="ARBA" id="ARBA00007815"/>
    </source>
</evidence>
<keyword evidence="4" id="KW-0227">DNA damage</keyword>
<evidence type="ECO:0000256" key="1">
    <source>
        <dbReference type="ARBA" id="ARBA00004123"/>
    </source>
</evidence>
<dbReference type="HOGENOM" id="CLU_051033_3_1_1"/>
<keyword evidence="7" id="KW-0234">DNA repair</keyword>
<dbReference type="InterPro" id="IPR014646">
    <property type="entry name" value="Rfa2/RPA32"/>
</dbReference>
<dbReference type="Pfam" id="PF08784">
    <property type="entry name" value="RPA_C"/>
    <property type="match status" value="1"/>
</dbReference>
<dbReference type="InterPro" id="IPR040260">
    <property type="entry name" value="RFA2-like"/>
</dbReference>
<evidence type="ECO:0000256" key="6">
    <source>
        <dbReference type="ARBA" id="ARBA00023172"/>
    </source>
</evidence>
<keyword evidence="5" id="KW-0238">DNA-binding</keyword>
<organism evidence="11 12">
    <name type="scientific">Amborella trichopoda</name>
    <dbReference type="NCBI Taxonomy" id="13333"/>
    <lineage>
        <taxon>Eukaryota</taxon>
        <taxon>Viridiplantae</taxon>
        <taxon>Streptophyta</taxon>
        <taxon>Embryophyta</taxon>
        <taxon>Tracheophyta</taxon>
        <taxon>Spermatophyta</taxon>
        <taxon>Magnoliopsida</taxon>
        <taxon>Amborellales</taxon>
        <taxon>Amborellaceae</taxon>
        <taxon>Amborella</taxon>
    </lineage>
</organism>
<dbReference type="PANTHER" id="PTHR13989:SF16">
    <property type="entry name" value="REPLICATION PROTEIN A2"/>
    <property type="match status" value="1"/>
</dbReference>
<dbReference type="GO" id="GO:0006289">
    <property type="term" value="P:nucleotide-excision repair"/>
    <property type="evidence" value="ECO:0000318"/>
    <property type="project" value="GO_Central"/>
</dbReference>
<dbReference type="SUPFAM" id="SSF46785">
    <property type="entry name" value="Winged helix' DNA-binding domain"/>
    <property type="match status" value="1"/>
</dbReference>